<evidence type="ECO:0000313" key="2">
    <source>
        <dbReference type="Proteomes" id="UP000515734"/>
    </source>
</evidence>
<evidence type="ECO:0000313" key="1">
    <source>
        <dbReference type="EMBL" id="BCI53124.1"/>
    </source>
</evidence>
<name>A0A6S6P310_9MYCO</name>
<dbReference type="AlphaFoldDB" id="A0A6S6P310"/>
<organism evidence="1 2">
    <name type="scientific">Mycolicibacterium litorale</name>
    <dbReference type="NCBI Taxonomy" id="758802"/>
    <lineage>
        <taxon>Bacteria</taxon>
        <taxon>Bacillati</taxon>
        <taxon>Actinomycetota</taxon>
        <taxon>Actinomycetes</taxon>
        <taxon>Mycobacteriales</taxon>
        <taxon>Mycobacteriaceae</taxon>
        <taxon>Mycolicibacterium</taxon>
    </lineage>
</organism>
<dbReference type="EMBL" id="AP023287">
    <property type="protein sequence ID" value="BCI53124.1"/>
    <property type="molecule type" value="Genomic_DNA"/>
</dbReference>
<proteinExistence type="predicted"/>
<protein>
    <submittedName>
        <fullName evidence="1">Uncharacterized protein</fullName>
    </submittedName>
</protein>
<reference evidence="1 2" key="1">
    <citation type="submission" date="2020-07" db="EMBL/GenBank/DDBJ databases">
        <title>Complete genome sequence of Mycolicibacterium litorale like strain isolated from cardiac implantable electronic device infection.</title>
        <authorList>
            <person name="Fukano H."/>
            <person name="Miyama H."/>
            <person name="Hoshino Y."/>
        </authorList>
    </citation>
    <scope>NUCLEOTIDE SEQUENCE [LARGE SCALE GENOMIC DNA]</scope>
    <source>
        <strain evidence="1 2">NIIDNTM18</strain>
    </source>
</reference>
<accession>A0A6S6P310</accession>
<dbReference type="Proteomes" id="UP000515734">
    <property type="component" value="Chromosome"/>
</dbReference>
<sequence length="77" mass="8165">MPLGEEADEHPFDQPVLTDDDALDLEDRPLQGVHLTLQATVVLGTGGRLRRGVGTGGVPLWGVLTGIPSGALRRPTR</sequence>
<gene>
    <name evidence="1" type="ORF">NIIDNTM18_24020</name>
</gene>